<dbReference type="Pfam" id="PF25944">
    <property type="entry name" value="Beta-barrel_RND"/>
    <property type="match status" value="1"/>
</dbReference>
<evidence type="ECO:0000256" key="5">
    <source>
        <dbReference type="ARBA" id="ARBA00023136"/>
    </source>
</evidence>
<dbReference type="AlphaFoldDB" id="A0A2U3PV86"/>
<dbReference type="InterPro" id="IPR058626">
    <property type="entry name" value="MdtA-like_b-barrel"/>
</dbReference>
<dbReference type="Gene3D" id="1.10.287.470">
    <property type="entry name" value="Helix hairpin bin"/>
    <property type="match status" value="1"/>
</dbReference>
<feature type="domain" description="Multidrug resistance protein MdtA-like beta-barrel" evidence="8">
    <location>
        <begin position="229"/>
        <end position="310"/>
    </location>
</feature>
<reference evidence="10 11" key="1">
    <citation type="submission" date="2018-03" db="EMBL/GenBank/DDBJ databases">
        <authorList>
            <person name="Gully D."/>
        </authorList>
    </citation>
    <scope>NUCLEOTIDE SEQUENCE [LARGE SCALE GENOMIC DNA]</scope>
    <source>
        <strain evidence="10">ORS3257</strain>
    </source>
</reference>
<evidence type="ECO:0000259" key="9">
    <source>
        <dbReference type="Pfam" id="PF25967"/>
    </source>
</evidence>
<dbReference type="NCBIfam" id="TIGR01730">
    <property type="entry name" value="RND_mfp"/>
    <property type="match status" value="1"/>
</dbReference>
<accession>A0A2U3PV86</accession>
<dbReference type="KEGG" id="bvz:BRAD3257_1961"/>
<protein>
    <submittedName>
        <fullName evidence="10">Efflux transporter, RND family, MFP subunit</fullName>
    </submittedName>
</protein>
<keyword evidence="4" id="KW-0997">Cell inner membrane</keyword>
<dbReference type="GO" id="GO:1990281">
    <property type="term" value="C:efflux pump complex"/>
    <property type="evidence" value="ECO:0007669"/>
    <property type="project" value="TreeGrafter"/>
</dbReference>
<dbReference type="PANTHER" id="PTHR30469:SF12">
    <property type="entry name" value="MULTIDRUG RESISTANCE PROTEIN MDTA"/>
    <property type="match status" value="1"/>
</dbReference>
<gene>
    <name evidence="10" type="ORF">BRAD3257_1961</name>
</gene>
<feature type="transmembrane region" description="Helical" evidence="6">
    <location>
        <begin position="7"/>
        <end position="25"/>
    </location>
</feature>
<dbReference type="InterPro" id="IPR006143">
    <property type="entry name" value="RND_pump_MFP"/>
</dbReference>
<evidence type="ECO:0000313" key="10">
    <source>
        <dbReference type="EMBL" id="SPP93065.1"/>
    </source>
</evidence>
<evidence type="ECO:0000256" key="2">
    <source>
        <dbReference type="ARBA" id="ARBA00009477"/>
    </source>
</evidence>
<keyword evidence="3" id="KW-1003">Cell membrane</keyword>
<dbReference type="Gene3D" id="2.40.420.20">
    <property type="match status" value="1"/>
</dbReference>
<keyword evidence="5 6" id="KW-0472">Membrane</keyword>
<comment type="similarity">
    <text evidence="2">Belongs to the membrane fusion protein (MFP) (TC 8.A.1) family.</text>
</comment>
<dbReference type="InterPro" id="IPR058627">
    <property type="entry name" value="MdtA-like_C"/>
</dbReference>
<name>A0A2U3PV86_9BRAD</name>
<dbReference type="Pfam" id="PF25876">
    <property type="entry name" value="HH_MFP_RND"/>
    <property type="match status" value="1"/>
</dbReference>
<dbReference type="EMBL" id="LS398110">
    <property type="protein sequence ID" value="SPP93065.1"/>
    <property type="molecule type" value="Genomic_DNA"/>
</dbReference>
<comment type="subcellular location">
    <subcellularLocation>
        <location evidence="1">Cell membrane</location>
    </subcellularLocation>
</comment>
<keyword evidence="6" id="KW-0812">Transmembrane</keyword>
<evidence type="ECO:0000313" key="11">
    <source>
        <dbReference type="Proteomes" id="UP000246085"/>
    </source>
</evidence>
<dbReference type="Proteomes" id="UP000246085">
    <property type="component" value="Chromosome BRAD3257"/>
</dbReference>
<proteinExistence type="inferred from homology"/>
<dbReference type="PANTHER" id="PTHR30469">
    <property type="entry name" value="MULTIDRUG RESISTANCE PROTEIN MDTA"/>
    <property type="match status" value="1"/>
</dbReference>
<sequence length="406" mass="42693">MKSKASKIVWIVLLMIGGLTTYYWIPSATREASEGSNKATARASGATQSATSAQAVPVTATGVVQGDVPVVLEGLGTITPINTAVIRTQVQGTLESVDFIEGQLVKRGAVLAKIDPRVFQAQVDQAKAALSRDEATLKNSRANLARTQPLADRGFATMQQLDTQNSQVAQGEGTIQLDQAALEAAQTQLSFTTITAPFDGITGIRRIDPGNIVQPSDINGLVVLTQLEPIAAIFTLPSTEIPNVQKAIASGEASVDAYDASNRKKLDHGTLMLIDNQVDSSTGTVRLKALFANASRTLWPGAFVNVHLTLSVRKNALTIPLTAALQGPKGAFAYVVGPDNKVTARNIVTGQSRSGKVLVQDGLAANEIVVTAGQYRLTNGKSVEIVPDSQISRVQNATTASAGMLP</sequence>
<dbReference type="RefSeq" id="WP_244607894.1">
    <property type="nucleotide sequence ID" value="NZ_LS398110.1"/>
</dbReference>
<evidence type="ECO:0000256" key="6">
    <source>
        <dbReference type="SAM" id="Phobius"/>
    </source>
</evidence>
<feature type="domain" description="Multidrug resistance protein MdtA-like C-terminal permuted SH3" evidence="9">
    <location>
        <begin position="315"/>
        <end position="373"/>
    </location>
</feature>
<dbReference type="SUPFAM" id="SSF111369">
    <property type="entry name" value="HlyD-like secretion proteins"/>
    <property type="match status" value="1"/>
</dbReference>
<dbReference type="Pfam" id="PF25967">
    <property type="entry name" value="RND-MFP_C"/>
    <property type="match status" value="1"/>
</dbReference>
<evidence type="ECO:0000256" key="4">
    <source>
        <dbReference type="ARBA" id="ARBA00022519"/>
    </source>
</evidence>
<dbReference type="Gene3D" id="2.40.30.170">
    <property type="match status" value="1"/>
</dbReference>
<evidence type="ECO:0000259" key="7">
    <source>
        <dbReference type="Pfam" id="PF25876"/>
    </source>
</evidence>
<evidence type="ECO:0000259" key="8">
    <source>
        <dbReference type="Pfam" id="PF25944"/>
    </source>
</evidence>
<keyword evidence="6" id="KW-1133">Transmembrane helix</keyword>
<dbReference type="Gene3D" id="2.40.50.100">
    <property type="match status" value="1"/>
</dbReference>
<feature type="domain" description="Multidrug resistance protein MdtA-like alpha-helical hairpin" evidence="7">
    <location>
        <begin position="123"/>
        <end position="192"/>
    </location>
</feature>
<organism evidence="10 11">
    <name type="scientific">Bradyrhizobium vignae</name>
    <dbReference type="NCBI Taxonomy" id="1549949"/>
    <lineage>
        <taxon>Bacteria</taxon>
        <taxon>Pseudomonadati</taxon>
        <taxon>Pseudomonadota</taxon>
        <taxon>Alphaproteobacteria</taxon>
        <taxon>Hyphomicrobiales</taxon>
        <taxon>Nitrobacteraceae</taxon>
        <taxon>Bradyrhizobium</taxon>
    </lineage>
</organism>
<dbReference type="GO" id="GO:0015562">
    <property type="term" value="F:efflux transmembrane transporter activity"/>
    <property type="evidence" value="ECO:0007669"/>
    <property type="project" value="TreeGrafter"/>
</dbReference>
<dbReference type="InterPro" id="IPR058624">
    <property type="entry name" value="MdtA-like_HH"/>
</dbReference>
<evidence type="ECO:0000256" key="3">
    <source>
        <dbReference type="ARBA" id="ARBA00022475"/>
    </source>
</evidence>
<evidence type="ECO:0000256" key="1">
    <source>
        <dbReference type="ARBA" id="ARBA00004236"/>
    </source>
</evidence>